<keyword evidence="3" id="KW-1185">Reference proteome</keyword>
<accession>A0A2G5UN88</accession>
<name>A0A2G5UN88_9PELO</name>
<evidence type="ECO:0000313" key="2">
    <source>
        <dbReference type="EMBL" id="PIC41045.1"/>
    </source>
</evidence>
<dbReference type="EMBL" id="PDUG01000003">
    <property type="protein sequence ID" value="PIC41045.1"/>
    <property type="molecule type" value="Genomic_DNA"/>
</dbReference>
<organism evidence="2 3">
    <name type="scientific">Caenorhabditis nigoni</name>
    <dbReference type="NCBI Taxonomy" id="1611254"/>
    <lineage>
        <taxon>Eukaryota</taxon>
        <taxon>Metazoa</taxon>
        <taxon>Ecdysozoa</taxon>
        <taxon>Nematoda</taxon>
        <taxon>Chromadorea</taxon>
        <taxon>Rhabditida</taxon>
        <taxon>Rhabditina</taxon>
        <taxon>Rhabditomorpha</taxon>
        <taxon>Rhabditoidea</taxon>
        <taxon>Rhabditidae</taxon>
        <taxon>Peloderinae</taxon>
        <taxon>Caenorhabditis</taxon>
    </lineage>
</organism>
<dbReference type="AlphaFoldDB" id="A0A2G5UN88"/>
<evidence type="ECO:0000313" key="3">
    <source>
        <dbReference type="Proteomes" id="UP000230233"/>
    </source>
</evidence>
<dbReference type="OrthoDB" id="5902615at2759"/>
<reference evidence="3" key="1">
    <citation type="submission" date="2017-10" db="EMBL/GenBank/DDBJ databases">
        <title>Rapid genome shrinkage in a self-fertile nematode reveals novel sperm competition proteins.</title>
        <authorList>
            <person name="Yin D."/>
            <person name="Schwarz E.M."/>
            <person name="Thomas C.G."/>
            <person name="Felde R.L."/>
            <person name="Korf I.F."/>
            <person name="Cutter A.D."/>
            <person name="Schartner C.M."/>
            <person name="Ralston E.J."/>
            <person name="Meyer B.J."/>
            <person name="Haag E.S."/>
        </authorList>
    </citation>
    <scope>NUCLEOTIDE SEQUENCE [LARGE SCALE GENOMIC DNA]</scope>
    <source>
        <strain evidence="3">JU1422</strain>
    </source>
</reference>
<comment type="caution">
    <text evidence="2">The sequence shown here is derived from an EMBL/GenBank/DDBJ whole genome shotgun (WGS) entry which is preliminary data.</text>
</comment>
<dbReference type="Proteomes" id="UP000230233">
    <property type="component" value="Chromosome III"/>
</dbReference>
<evidence type="ECO:0000256" key="1">
    <source>
        <dbReference type="SAM" id="MobiDB-lite"/>
    </source>
</evidence>
<feature type="region of interest" description="Disordered" evidence="1">
    <location>
        <begin position="312"/>
        <end position="407"/>
    </location>
</feature>
<sequence>MDTNISMDVYGIVVGIKIPDRQYFVWCKESKSDFLLQMDQRKPIELGTWVNMRFNGSEFQNPNFKVNNYVVVTPIYKTEVDGNTVRLQLEHYLNSNLKELDHWFFGKIYNNRNKEFPSDVYYLTIKKIRNASGDIWVMENVEATEPKQPEIPGIIGIVSWSGKNNNKHFVWCKERKADHDVVIFSDNSNIKVGTWLKLDLSLDQLSQEYLPCPNFTVIPYTIHPTFPSENDKLCLKLELDVLEGSRNISHPFVGEIINKFASFDKSGRYTITIMRNKIGSQVGWFLKEKKLKQPNDLIALLTGCEISQNHQNIRHQEPIQHTINPQPVARQRTSFKDELEPCQDSPPQTAPRYSRLQHQTSILGTQSDTSLTRNARPQRSVSRPRNEVSSSRNAPRHRNGVNIAIEK</sequence>
<protein>
    <submittedName>
        <fullName evidence="2">Uncharacterized protein</fullName>
    </submittedName>
</protein>
<feature type="compositionally biased region" description="Polar residues" evidence="1">
    <location>
        <begin position="356"/>
        <end position="393"/>
    </location>
</feature>
<gene>
    <name evidence="2" type="primary">Cnig_chr_III.g8594</name>
    <name evidence="2" type="ORF">B9Z55_008594</name>
</gene>
<proteinExistence type="predicted"/>